<sequence length="161" mass="18107">MDEGNKEQMLQAPALVLKHNRHAKHQDQWMIMEGDEIEGDIYNTSSSFGNSSTTNGSTSSSSDLVDDASSPTSTLSTSSSNSTAGPLFELSELMAHLPIKRGLSSFYQGKSQSFTSLSRYKKERRYHEFLIKKIMEYELVVEIMNQKQTPRTPFYNLGIAR</sequence>
<dbReference type="AlphaFoldDB" id="B9RQD4"/>
<protein>
    <submittedName>
        <fullName evidence="4">Uncharacterized protein</fullName>
    </submittedName>
</protein>
<name>B9RQD4_RICCO</name>
<keyword evidence="2" id="KW-0539">Nucleus</keyword>
<proteinExistence type="predicted"/>
<evidence type="ECO:0000313" key="5">
    <source>
        <dbReference type="Proteomes" id="UP000008311"/>
    </source>
</evidence>
<feature type="region of interest" description="Disordered" evidence="3">
    <location>
        <begin position="42"/>
        <end position="83"/>
    </location>
</feature>
<organism evidence="4 5">
    <name type="scientific">Ricinus communis</name>
    <name type="common">Castor bean</name>
    <dbReference type="NCBI Taxonomy" id="3988"/>
    <lineage>
        <taxon>Eukaryota</taxon>
        <taxon>Viridiplantae</taxon>
        <taxon>Streptophyta</taxon>
        <taxon>Embryophyta</taxon>
        <taxon>Tracheophyta</taxon>
        <taxon>Spermatophyta</taxon>
        <taxon>Magnoliopsida</taxon>
        <taxon>eudicotyledons</taxon>
        <taxon>Gunneridae</taxon>
        <taxon>Pentapetalae</taxon>
        <taxon>rosids</taxon>
        <taxon>fabids</taxon>
        <taxon>Malpighiales</taxon>
        <taxon>Euphorbiaceae</taxon>
        <taxon>Acalyphoideae</taxon>
        <taxon>Acalypheae</taxon>
        <taxon>Ricinus</taxon>
    </lineage>
</organism>
<dbReference type="InterPro" id="IPR051992">
    <property type="entry name" value="OxStress_Response_Reg"/>
</dbReference>
<dbReference type="eggNOG" id="KOG4210">
    <property type="taxonomic scope" value="Eukaryota"/>
</dbReference>
<keyword evidence="5" id="KW-1185">Reference proteome</keyword>
<dbReference type="GO" id="GO:0005634">
    <property type="term" value="C:nucleus"/>
    <property type="evidence" value="ECO:0007669"/>
    <property type="project" value="UniProtKB-SubCell"/>
</dbReference>
<dbReference type="InParanoid" id="B9RQD4"/>
<dbReference type="PANTHER" id="PTHR33172">
    <property type="entry name" value="OS08G0516900 PROTEIN"/>
    <property type="match status" value="1"/>
</dbReference>
<dbReference type="PANTHER" id="PTHR33172:SF104">
    <property type="entry name" value="OS02G0227100 PROTEIN"/>
    <property type="match status" value="1"/>
</dbReference>
<evidence type="ECO:0000256" key="2">
    <source>
        <dbReference type="ARBA" id="ARBA00023242"/>
    </source>
</evidence>
<dbReference type="Proteomes" id="UP000008311">
    <property type="component" value="Unassembled WGS sequence"/>
</dbReference>
<gene>
    <name evidence="4" type="ORF">RCOM_1488120</name>
</gene>
<dbReference type="GO" id="GO:0006950">
    <property type="term" value="P:response to stress"/>
    <property type="evidence" value="ECO:0007669"/>
    <property type="project" value="UniProtKB-ARBA"/>
</dbReference>
<accession>B9RQD4</accession>
<comment type="subcellular location">
    <subcellularLocation>
        <location evidence="1">Nucleus</location>
    </subcellularLocation>
</comment>
<evidence type="ECO:0000313" key="4">
    <source>
        <dbReference type="EMBL" id="EEF46373.1"/>
    </source>
</evidence>
<feature type="compositionally biased region" description="Low complexity" evidence="3">
    <location>
        <begin position="69"/>
        <end position="83"/>
    </location>
</feature>
<evidence type="ECO:0000256" key="1">
    <source>
        <dbReference type="ARBA" id="ARBA00004123"/>
    </source>
</evidence>
<reference evidence="5" key="1">
    <citation type="journal article" date="2010" name="Nat. Biotechnol.">
        <title>Draft genome sequence of the oilseed species Ricinus communis.</title>
        <authorList>
            <person name="Chan A.P."/>
            <person name="Crabtree J."/>
            <person name="Zhao Q."/>
            <person name="Lorenzi H."/>
            <person name="Orvis J."/>
            <person name="Puiu D."/>
            <person name="Melake-Berhan A."/>
            <person name="Jones K.M."/>
            <person name="Redman J."/>
            <person name="Chen G."/>
            <person name="Cahoon E.B."/>
            <person name="Gedil M."/>
            <person name="Stanke M."/>
            <person name="Haas B.J."/>
            <person name="Wortman J.R."/>
            <person name="Fraser-Liggett C.M."/>
            <person name="Ravel J."/>
            <person name="Rabinowicz P.D."/>
        </authorList>
    </citation>
    <scope>NUCLEOTIDE SEQUENCE [LARGE SCALE GENOMIC DNA]</scope>
    <source>
        <strain evidence="5">cv. Hale</strain>
    </source>
</reference>
<dbReference type="EMBL" id="EQ973801">
    <property type="protein sequence ID" value="EEF46373.1"/>
    <property type="molecule type" value="Genomic_DNA"/>
</dbReference>
<evidence type="ECO:0000256" key="3">
    <source>
        <dbReference type="SAM" id="MobiDB-lite"/>
    </source>
</evidence>
<feature type="compositionally biased region" description="Low complexity" evidence="3">
    <location>
        <begin position="43"/>
        <end position="62"/>
    </location>
</feature>
<dbReference type="STRING" id="3988.B9RQD4"/>